<reference evidence="2" key="1">
    <citation type="submission" date="2019-11" db="EMBL/GenBank/DDBJ databases">
        <title>Isolation and characterization of a novel species in the genus Sulfuriferula.</title>
        <authorList>
            <person name="Mochizuki J."/>
            <person name="Kojima H."/>
            <person name="Fukui M."/>
        </authorList>
    </citation>
    <scope>NUCLEOTIDE SEQUENCE [LARGE SCALE GENOMIC DNA]</scope>
    <source>
        <strain evidence="2">SGTM</strain>
    </source>
</reference>
<accession>A0A809RF42</accession>
<dbReference type="Pfam" id="PF18143">
    <property type="entry name" value="HAD_SAK_2"/>
    <property type="match status" value="1"/>
</dbReference>
<dbReference type="KEGG" id="sniv:SFSGTM_02020"/>
<name>A0A809RF42_9PROT</name>
<evidence type="ECO:0000313" key="1">
    <source>
        <dbReference type="EMBL" id="BBO99493.1"/>
    </source>
</evidence>
<dbReference type="AlphaFoldDB" id="A0A809RF42"/>
<dbReference type="Proteomes" id="UP000463939">
    <property type="component" value="Chromosome"/>
</dbReference>
<dbReference type="RefSeq" id="WP_162083537.1">
    <property type="nucleotide sequence ID" value="NZ_AP021881.1"/>
</dbReference>
<evidence type="ECO:0000313" key="2">
    <source>
        <dbReference type="Proteomes" id="UP000463939"/>
    </source>
</evidence>
<sequence>MIIFLDFDGVTHPYRGGAVFSRVEYLWQILRAIEANVVFTTSWRDDYPFDQLVDFATVGGGEDLAHRFIGATPSIEYSDRGAEVQEWIDSAGYDGKWLILDDAPELFSSPEGLYLINGKSGLTEQDVFNVLKVAE</sequence>
<organism evidence="1 2">
    <name type="scientific">Sulfuriferula nivalis</name>
    <dbReference type="NCBI Taxonomy" id="2675298"/>
    <lineage>
        <taxon>Bacteria</taxon>
        <taxon>Pseudomonadati</taxon>
        <taxon>Pseudomonadota</taxon>
        <taxon>Betaproteobacteria</taxon>
        <taxon>Nitrosomonadales</taxon>
        <taxon>Sulfuricellaceae</taxon>
        <taxon>Sulfuriferula</taxon>
    </lineage>
</organism>
<dbReference type="EMBL" id="AP021881">
    <property type="protein sequence ID" value="BBO99493.1"/>
    <property type="molecule type" value="Genomic_DNA"/>
</dbReference>
<proteinExistence type="predicted"/>
<gene>
    <name evidence="1" type="ORF">SFSGTM_02020</name>
</gene>
<keyword evidence="2" id="KW-1185">Reference proteome</keyword>
<protein>
    <submittedName>
        <fullName evidence="1">Uncharacterized protein</fullName>
    </submittedName>
</protein>